<feature type="transmembrane region" description="Helical" evidence="1">
    <location>
        <begin position="37"/>
        <end position="59"/>
    </location>
</feature>
<evidence type="ECO:0000313" key="2">
    <source>
        <dbReference type="Ensembl" id="ENSDNVP00000012907.1"/>
    </source>
</evidence>
<sequence length="84" mass="9223">MTIPGGLRSCTETNFSPDIFINSTLIPPTESGSHYDITLLTLLIVGSYSFCIIPLLATFTGKRSRSVLSWCYFLGMLLICKTIA</sequence>
<organism evidence="2 3">
    <name type="scientific">Dromaius novaehollandiae</name>
    <name type="common">Emu</name>
    <dbReference type="NCBI Taxonomy" id="8790"/>
    <lineage>
        <taxon>Eukaryota</taxon>
        <taxon>Metazoa</taxon>
        <taxon>Chordata</taxon>
        <taxon>Craniata</taxon>
        <taxon>Vertebrata</taxon>
        <taxon>Euteleostomi</taxon>
        <taxon>Archelosauria</taxon>
        <taxon>Archosauria</taxon>
        <taxon>Dinosauria</taxon>
        <taxon>Saurischia</taxon>
        <taxon>Theropoda</taxon>
        <taxon>Coelurosauria</taxon>
        <taxon>Aves</taxon>
        <taxon>Palaeognathae</taxon>
        <taxon>Casuariiformes</taxon>
        <taxon>Dromaiidae</taxon>
        <taxon>Dromaius</taxon>
    </lineage>
</organism>
<protein>
    <submittedName>
        <fullName evidence="2">Uncharacterized protein</fullName>
    </submittedName>
</protein>
<dbReference type="Proteomes" id="UP000694423">
    <property type="component" value="Unplaced"/>
</dbReference>
<accession>A0A8C4JU20</accession>
<keyword evidence="1" id="KW-1133">Transmembrane helix</keyword>
<reference evidence="2" key="2">
    <citation type="submission" date="2025-09" db="UniProtKB">
        <authorList>
            <consortium name="Ensembl"/>
        </authorList>
    </citation>
    <scope>IDENTIFICATION</scope>
</reference>
<proteinExistence type="predicted"/>
<dbReference type="Ensembl" id="ENSDNVT00000015548.1">
    <property type="protein sequence ID" value="ENSDNVP00000012907.1"/>
    <property type="gene ID" value="ENSDNVG00000009121.1"/>
</dbReference>
<evidence type="ECO:0000313" key="3">
    <source>
        <dbReference type="Proteomes" id="UP000694423"/>
    </source>
</evidence>
<keyword evidence="3" id="KW-1185">Reference proteome</keyword>
<evidence type="ECO:0000256" key="1">
    <source>
        <dbReference type="SAM" id="Phobius"/>
    </source>
</evidence>
<keyword evidence="1" id="KW-0812">Transmembrane</keyword>
<name>A0A8C4JU20_DRONO</name>
<dbReference type="AlphaFoldDB" id="A0A8C4JU20"/>
<keyword evidence="1" id="KW-0472">Membrane</keyword>
<reference evidence="2" key="1">
    <citation type="submission" date="2025-08" db="UniProtKB">
        <authorList>
            <consortium name="Ensembl"/>
        </authorList>
    </citation>
    <scope>IDENTIFICATION</scope>
</reference>